<feature type="transmembrane region" description="Helical" evidence="1">
    <location>
        <begin position="157"/>
        <end position="180"/>
    </location>
</feature>
<keyword evidence="1" id="KW-0472">Membrane</keyword>
<dbReference type="OrthoDB" id="5366688at2759"/>
<proteinExistence type="predicted"/>
<gene>
    <name evidence="2" type="ORF">SODALDRAFT_275226</name>
</gene>
<dbReference type="RefSeq" id="XP_028467302.1">
    <property type="nucleotide sequence ID" value="XM_028607970.1"/>
</dbReference>
<evidence type="ECO:0000313" key="3">
    <source>
        <dbReference type="Proteomes" id="UP000272025"/>
    </source>
</evidence>
<sequence>MGSMPRLGALGHAFTASRAMQFISLVGIIGMTADFIAEIVGAEAKPPDVLIGTLVVAVIAALYVVISYILYWDAMLPLLIATAADAALLVAVIVVAVVMGKPLSYLTCSDLPRRDGGLPSFIASVGENILSTTDRSGIVRYYVWVGAARQTCYAIKAVWGLSIALCILFAVSSITSACLWRRLKMGPVPGKDVEGQ</sequence>
<feature type="transmembrane region" description="Helical" evidence="1">
    <location>
        <begin position="20"/>
        <end position="37"/>
    </location>
</feature>
<keyword evidence="1" id="KW-0812">Transmembrane</keyword>
<evidence type="ECO:0000313" key="2">
    <source>
        <dbReference type="EMBL" id="ROT39496.1"/>
    </source>
</evidence>
<organism evidence="2 3">
    <name type="scientific">Sodiomyces alkalinus (strain CBS 110278 / VKM F-3762 / F11)</name>
    <name type="common">Alkaliphilic filamentous fungus</name>
    <dbReference type="NCBI Taxonomy" id="1314773"/>
    <lineage>
        <taxon>Eukaryota</taxon>
        <taxon>Fungi</taxon>
        <taxon>Dikarya</taxon>
        <taxon>Ascomycota</taxon>
        <taxon>Pezizomycotina</taxon>
        <taxon>Sordariomycetes</taxon>
        <taxon>Hypocreomycetidae</taxon>
        <taxon>Glomerellales</taxon>
        <taxon>Plectosphaerellaceae</taxon>
        <taxon>Sodiomyces</taxon>
    </lineage>
</organism>
<dbReference type="GeneID" id="39576448"/>
<dbReference type="EMBL" id="ML119053">
    <property type="protein sequence ID" value="ROT39496.1"/>
    <property type="molecule type" value="Genomic_DNA"/>
</dbReference>
<evidence type="ECO:0008006" key="4">
    <source>
        <dbReference type="Google" id="ProtNLM"/>
    </source>
</evidence>
<reference evidence="2 3" key="1">
    <citation type="journal article" date="2018" name="Mol. Ecol.">
        <title>The obligate alkalophilic soda-lake fungus Sodiomyces alkalinus has shifted to a protein diet.</title>
        <authorList>
            <person name="Grum-Grzhimaylo A.A."/>
            <person name="Falkoski D.L."/>
            <person name="van den Heuvel J."/>
            <person name="Valero-Jimenez C.A."/>
            <person name="Min B."/>
            <person name="Choi I.G."/>
            <person name="Lipzen A."/>
            <person name="Daum C.G."/>
            <person name="Aanen D.K."/>
            <person name="Tsang A."/>
            <person name="Henrissat B."/>
            <person name="Bilanenko E.N."/>
            <person name="de Vries R.P."/>
            <person name="van Kan J.A.L."/>
            <person name="Grigoriev I.V."/>
            <person name="Debets A.J.M."/>
        </authorList>
    </citation>
    <scope>NUCLEOTIDE SEQUENCE [LARGE SCALE GENOMIC DNA]</scope>
    <source>
        <strain evidence="2 3">F11</strain>
    </source>
</reference>
<evidence type="ECO:0000256" key="1">
    <source>
        <dbReference type="SAM" id="Phobius"/>
    </source>
</evidence>
<keyword evidence="1" id="KW-1133">Transmembrane helix</keyword>
<dbReference type="AlphaFoldDB" id="A0A3N2PYJ7"/>
<accession>A0A3N2PYJ7</accession>
<name>A0A3N2PYJ7_SODAK</name>
<protein>
    <recommendedName>
        <fullName evidence="4">MARVEL domain-containing protein</fullName>
    </recommendedName>
</protein>
<feature type="transmembrane region" description="Helical" evidence="1">
    <location>
        <begin position="78"/>
        <end position="99"/>
    </location>
</feature>
<dbReference type="Proteomes" id="UP000272025">
    <property type="component" value="Unassembled WGS sequence"/>
</dbReference>
<feature type="transmembrane region" description="Helical" evidence="1">
    <location>
        <begin position="49"/>
        <end position="71"/>
    </location>
</feature>
<keyword evidence="3" id="KW-1185">Reference proteome</keyword>